<dbReference type="InterPro" id="IPR033694">
    <property type="entry name" value="PGPEP1_Cys_AS"/>
</dbReference>
<dbReference type="GO" id="GO:0006508">
    <property type="term" value="P:proteolysis"/>
    <property type="evidence" value="ECO:0007669"/>
    <property type="project" value="UniProtKB-KW"/>
</dbReference>
<dbReference type="CDD" id="cd00501">
    <property type="entry name" value="Peptidase_C15"/>
    <property type="match status" value="1"/>
</dbReference>
<dbReference type="InterPro" id="IPR016125">
    <property type="entry name" value="Peptidase_C15-like"/>
</dbReference>
<dbReference type="Gene3D" id="3.40.630.20">
    <property type="entry name" value="Peptidase C15, pyroglutamyl peptidase I-like"/>
    <property type="match status" value="1"/>
</dbReference>
<dbReference type="PROSITE" id="PS01334">
    <property type="entry name" value="PYRASE_CYS"/>
    <property type="match status" value="1"/>
</dbReference>
<keyword evidence="3" id="KW-0645">Protease</keyword>
<comment type="similarity">
    <text evidence="1">Belongs to the peptidase C15 family.</text>
</comment>
<comment type="catalytic activity">
    <reaction evidence="6">
        <text>Release of an N-terminal pyroglutamyl group from a polypeptide, the second amino acid generally not being Pro.</text>
        <dbReference type="EC" id="3.4.19.3"/>
    </reaction>
</comment>
<dbReference type="GO" id="GO:0016920">
    <property type="term" value="F:pyroglutamyl-peptidase activity"/>
    <property type="evidence" value="ECO:0007669"/>
    <property type="project" value="UniProtKB-EC"/>
</dbReference>
<accession>A0AAN2C968</accession>
<dbReference type="InterPro" id="IPR036440">
    <property type="entry name" value="Peptidase_C15-like_sf"/>
</dbReference>
<dbReference type="PRINTS" id="PR00706">
    <property type="entry name" value="PYROGLUPTASE"/>
</dbReference>
<evidence type="ECO:0000256" key="4">
    <source>
        <dbReference type="ARBA" id="ARBA00022801"/>
    </source>
</evidence>
<evidence type="ECO:0000256" key="3">
    <source>
        <dbReference type="ARBA" id="ARBA00022670"/>
    </source>
</evidence>
<gene>
    <name evidence="7" type="ORF">WPS_09870</name>
</gene>
<evidence type="ECO:0000313" key="7">
    <source>
        <dbReference type="EMBL" id="BDE05711.1"/>
    </source>
</evidence>
<protein>
    <recommendedName>
        <fullName evidence="6">Pyroglutamyl-peptidase I</fullName>
        <ecNumber evidence="6">3.4.19.3</ecNumber>
    </recommendedName>
</protein>
<dbReference type="EMBL" id="AP025523">
    <property type="protein sequence ID" value="BDE05711.1"/>
    <property type="molecule type" value="Genomic_DNA"/>
</dbReference>
<dbReference type="EC" id="3.4.19.3" evidence="6"/>
<evidence type="ECO:0000313" key="8">
    <source>
        <dbReference type="Proteomes" id="UP001317532"/>
    </source>
</evidence>
<dbReference type="Proteomes" id="UP001317532">
    <property type="component" value="Chromosome"/>
</dbReference>
<evidence type="ECO:0000256" key="6">
    <source>
        <dbReference type="PROSITE-ProRule" id="PRU10077"/>
    </source>
</evidence>
<evidence type="ECO:0000256" key="1">
    <source>
        <dbReference type="ARBA" id="ARBA00006641"/>
    </source>
</evidence>
<name>A0AAN2C968_UNVUL</name>
<dbReference type="PIRSF" id="PIRSF015592">
    <property type="entry name" value="Prld-crbxl_pptds"/>
    <property type="match status" value="1"/>
</dbReference>
<proteinExistence type="inferred from homology"/>
<feature type="active site" evidence="6">
    <location>
        <position position="127"/>
    </location>
</feature>
<dbReference type="PANTHER" id="PTHR23402">
    <property type="entry name" value="PROTEASE FAMILY C15 PYROGLUTAMYL-PEPTIDASE I-RELATED"/>
    <property type="match status" value="1"/>
</dbReference>
<dbReference type="Pfam" id="PF01470">
    <property type="entry name" value="Peptidase_C15"/>
    <property type="match status" value="1"/>
</dbReference>
<keyword evidence="5" id="KW-0788">Thiol protease</keyword>
<organism evidence="7 8">
    <name type="scientific">Vulcanimicrobium alpinum</name>
    <dbReference type="NCBI Taxonomy" id="3016050"/>
    <lineage>
        <taxon>Bacteria</taxon>
        <taxon>Bacillati</taxon>
        <taxon>Vulcanimicrobiota</taxon>
        <taxon>Vulcanimicrobiia</taxon>
        <taxon>Vulcanimicrobiales</taxon>
        <taxon>Vulcanimicrobiaceae</taxon>
        <taxon>Vulcanimicrobium</taxon>
    </lineage>
</organism>
<keyword evidence="2" id="KW-0963">Cytoplasm</keyword>
<dbReference type="PANTHER" id="PTHR23402:SF1">
    <property type="entry name" value="PYROGLUTAMYL-PEPTIDASE I"/>
    <property type="match status" value="1"/>
</dbReference>
<sequence length="216" mass="23433">MNPSELLVRSLEGRVIAGRVVDVRVLPVETRTLRNHLEAALRQQPYEFAIGTGFAPGRISLALERAALNVLDFELPDAVGTMRKNDPVQRGGPDARLATLPLGEIVDAWRALGIPGYVSNTAGTYLCNQWLYEALAITANASPPIPAGFLHLPALPAQAAELGAERTPSMALDLMRRGVETLIETVAGWLESLPATVQQRAAGQMWIPRGLREVER</sequence>
<dbReference type="KEGG" id="vab:WPS_09870"/>
<keyword evidence="4" id="KW-0378">Hydrolase</keyword>
<reference evidence="7 8" key="1">
    <citation type="journal article" date="2022" name="ISME Commun">
        <title>Vulcanimicrobium alpinus gen. nov. sp. nov., the first cultivated representative of the candidate phylum 'Eremiobacterota', is a metabolically versatile aerobic anoxygenic phototroph.</title>
        <authorList>
            <person name="Yabe S."/>
            <person name="Muto K."/>
            <person name="Abe K."/>
            <person name="Yokota A."/>
            <person name="Staudigel H."/>
            <person name="Tebo B.M."/>
        </authorList>
    </citation>
    <scope>NUCLEOTIDE SEQUENCE [LARGE SCALE GENOMIC DNA]</scope>
    <source>
        <strain evidence="7 8">WC8-2</strain>
    </source>
</reference>
<dbReference type="GO" id="GO:0005829">
    <property type="term" value="C:cytosol"/>
    <property type="evidence" value="ECO:0007669"/>
    <property type="project" value="InterPro"/>
</dbReference>
<dbReference type="InterPro" id="IPR000816">
    <property type="entry name" value="Peptidase_C15"/>
</dbReference>
<keyword evidence="8" id="KW-1185">Reference proteome</keyword>
<evidence type="ECO:0000256" key="5">
    <source>
        <dbReference type="ARBA" id="ARBA00022807"/>
    </source>
</evidence>
<dbReference type="SUPFAM" id="SSF53182">
    <property type="entry name" value="Pyrrolidone carboxyl peptidase (pyroglutamate aminopeptidase)"/>
    <property type="match status" value="1"/>
</dbReference>
<evidence type="ECO:0000256" key="2">
    <source>
        <dbReference type="ARBA" id="ARBA00022490"/>
    </source>
</evidence>
<dbReference type="AlphaFoldDB" id="A0AAN2C968"/>